<dbReference type="SUPFAM" id="SSF50156">
    <property type="entry name" value="PDZ domain-like"/>
    <property type="match status" value="1"/>
</dbReference>
<proteinExistence type="inferred from homology"/>
<dbReference type="Pfam" id="PF03572">
    <property type="entry name" value="Peptidase_S41"/>
    <property type="match status" value="1"/>
</dbReference>
<dbReference type="Gene3D" id="3.30.750.44">
    <property type="match status" value="1"/>
</dbReference>
<dbReference type="AlphaFoldDB" id="A0A0G1VJ62"/>
<keyword evidence="2 5" id="KW-0645">Protease</keyword>
<keyword evidence="3 5" id="KW-0378">Hydrolase</keyword>
<sequence length="405" mass="43310">MNFRNFFKTNAFLILAFLLVFLAGWQAGYAGFQFSLKFNPPGITIENKAPRNQTVDFSLMWEVIERINADYLFRPVDGAKLLYGAVSGMIQALGDPYTSFLDPTQNQEFADGLSGVYEGIGAEIGIREDQLIIVAPLDGSPAKSAGLRAGDKLLEIDGGNTTGITVTAAVAKIRGEAGTTVKLKLQRGTAASYEVTITRAQIKVESVSWEDKGNGLVLIELTRFGDGTTDEWDSAIAQIKSQVKDVKGVVLDLRSNPGGYLQAAVYIASEFLKDGAVVLQEDSRGDRATLSVQATKGNHALAGKKLVILIDGGSASASEILAGALSERAGATLVGEKSFGKGTVQDAVDFQDGSGLHLTVAKWLTPKGVWVHDKGIEPDYKVELTDADLNAGKDPQLQKALEILR</sequence>
<dbReference type="CDD" id="cd06782">
    <property type="entry name" value="cpPDZ_CPP-like"/>
    <property type="match status" value="1"/>
</dbReference>
<dbReference type="EMBL" id="LCPW01000001">
    <property type="protein sequence ID" value="KKW06260.1"/>
    <property type="molecule type" value="Genomic_DNA"/>
</dbReference>
<organism evidence="7 8">
    <name type="scientific">candidate division CPR1 bacterium GW2011_GWC1_49_13</name>
    <dbReference type="NCBI Taxonomy" id="1618342"/>
    <lineage>
        <taxon>Bacteria</taxon>
        <taxon>candidate division CPR1</taxon>
    </lineage>
</organism>
<dbReference type="CDD" id="cd07560">
    <property type="entry name" value="Peptidase_S41_CPP"/>
    <property type="match status" value="1"/>
</dbReference>
<evidence type="ECO:0000256" key="3">
    <source>
        <dbReference type="ARBA" id="ARBA00022801"/>
    </source>
</evidence>
<feature type="domain" description="PDZ" evidence="6">
    <location>
        <begin position="120"/>
        <end position="174"/>
    </location>
</feature>
<dbReference type="InterPro" id="IPR005151">
    <property type="entry name" value="Tail-specific_protease"/>
</dbReference>
<dbReference type="SMART" id="SM00245">
    <property type="entry name" value="TSPc"/>
    <property type="match status" value="1"/>
</dbReference>
<dbReference type="STRING" id="1618342.UY40_C0001G0038"/>
<dbReference type="SMART" id="SM00228">
    <property type="entry name" value="PDZ"/>
    <property type="match status" value="1"/>
</dbReference>
<dbReference type="GO" id="GO:0006508">
    <property type="term" value="P:proteolysis"/>
    <property type="evidence" value="ECO:0007669"/>
    <property type="project" value="UniProtKB-KW"/>
</dbReference>
<keyword evidence="4 5" id="KW-0720">Serine protease</keyword>
<dbReference type="InterPro" id="IPR001478">
    <property type="entry name" value="PDZ"/>
</dbReference>
<dbReference type="Proteomes" id="UP000034119">
    <property type="component" value="Unassembled WGS sequence"/>
</dbReference>
<dbReference type="NCBIfam" id="TIGR00225">
    <property type="entry name" value="prc"/>
    <property type="match status" value="1"/>
</dbReference>
<evidence type="ECO:0000313" key="7">
    <source>
        <dbReference type="EMBL" id="KKW06260.1"/>
    </source>
</evidence>
<dbReference type="FunFam" id="2.30.42.10:FF:000063">
    <property type="entry name" value="Peptidase, S41 family"/>
    <property type="match status" value="1"/>
</dbReference>
<comment type="similarity">
    <text evidence="1 5">Belongs to the peptidase S41A family.</text>
</comment>
<dbReference type="InterPro" id="IPR041489">
    <property type="entry name" value="PDZ_6"/>
</dbReference>
<dbReference type="InterPro" id="IPR055210">
    <property type="entry name" value="CtpA/B_N"/>
</dbReference>
<dbReference type="SUPFAM" id="SSF52096">
    <property type="entry name" value="ClpP/crotonase"/>
    <property type="match status" value="1"/>
</dbReference>
<evidence type="ECO:0000256" key="4">
    <source>
        <dbReference type="ARBA" id="ARBA00022825"/>
    </source>
</evidence>
<dbReference type="Pfam" id="PF17820">
    <property type="entry name" value="PDZ_6"/>
    <property type="match status" value="1"/>
</dbReference>
<dbReference type="Gene3D" id="2.30.42.10">
    <property type="match status" value="1"/>
</dbReference>
<accession>A0A0G1VJ62</accession>
<evidence type="ECO:0000256" key="2">
    <source>
        <dbReference type="ARBA" id="ARBA00022670"/>
    </source>
</evidence>
<dbReference type="GO" id="GO:0030288">
    <property type="term" value="C:outer membrane-bounded periplasmic space"/>
    <property type="evidence" value="ECO:0007669"/>
    <property type="project" value="TreeGrafter"/>
</dbReference>
<name>A0A0G1VJ62_9BACT</name>
<evidence type="ECO:0000313" key="8">
    <source>
        <dbReference type="Proteomes" id="UP000034119"/>
    </source>
</evidence>
<evidence type="ECO:0000256" key="5">
    <source>
        <dbReference type="RuleBase" id="RU004404"/>
    </source>
</evidence>
<reference evidence="7 8" key="1">
    <citation type="journal article" date="2015" name="Nature">
        <title>rRNA introns, odd ribosomes, and small enigmatic genomes across a large radiation of phyla.</title>
        <authorList>
            <person name="Brown C.T."/>
            <person name="Hug L.A."/>
            <person name="Thomas B.C."/>
            <person name="Sharon I."/>
            <person name="Castelle C.J."/>
            <person name="Singh A."/>
            <person name="Wilkins M.J."/>
            <person name="Williams K.H."/>
            <person name="Banfield J.F."/>
        </authorList>
    </citation>
    <scope>NUCLEOTIDE SEQUENCE [LARGE SCALE GENOMIC DNA]</scope>
</reference>
<dbReference type="Pfam" id="PF22694">
    <property type="entry name" value="CtpB_N-like"/>
    <property type="match status" value="1"/>
</dbReference>
<dbReference type="InterPro" id="IPR036034">
    <property type="entry name" value="PDZ_sf"/>
</dbReference>
<evidence type="ECO:0000256" key="1">
    <source>
        <dbReference type="ARBA" id="ARBA00009179"/>
    </source>
</evidence>
<dbReference type="GO" id="GO:0004175">
    <property type="term" value="F:endopeptidase activity"/>
    <property type="evidence" value="ECO:0007669"/>
    <property type="project" value="TreeGrafter"/>
</dbReference>
<dbReference type="Gene3D" id="3.90.226.10">
    <property type="entry name" value="2-enoyl-CoA Hydratase, Chain A, domain 1"/>
    <property type="match status" value="1"/>
</dbReference>
<protein>
    <recommendedName>
        <fullName evidence="6">PDZ domain-containing protein</fullName>
    </recommendedName>
</protein>
<dbReference type="GO" id="GO:0008236">
    <property type="term" value="F:serine-type peptidase activity"/>
    <property type="evidence" value="ECO:0007669"/>
    <property type="project" value="UniProtKB-KW"/>
</dbReference>
<evidence type="ECO:0000259" key="6">
    <source>
        <dbReference type="PROSITE" id="PS50106"/>
    </source>
</evidence>
<dbReference type="InterPro" id="IPR004447">
    <property type="entry name" value="Peptidase_S41A"/>
</dbReference>
<dbReference type="PROSITE" id="PS50106">
    <property type="entry name" value="PDZ"/>
    <property type="match status" value="1"/>
</dbReference>
<gene>
    <name evidence="7" type="ORF">UY40_C0001G0038</name>
</gene>
<dbReference type="PANTHER" id="PTHR32060:SF30">
    <property type="entry name" value="CARBOXY-TERMINAL PROCESSING PROTEASE CTPA"/>
    <property type="match status" value="1"/>
</dbReference>
<dbReference type="InterPro" id="IPR029045">
    <property type="entry name" value="ClpP/crotonase-like_dom_sf"/>
</dbReference>
<dbReference type="PANTHER" id="PTHR32060">
    <property type="entry name" value="TAIL-SPECIFIC PROTEASE"/>
    <property type="match status" value="1"/>
</dbReference>
<comment type="caution">
    <text evidence="7">The sequence shown here is derived from an EMBL/GenBank/DDBJ whole genome shotgun (WGS) entry which is preliminary data.</text>
</comment>
<dbReference type="GO" id="GO:0007165">
    <property type="term" value="P:signal transduction"/>
    <property type="evidence" value="ECO:0007669"/>
    <property type="project" value="TreeGrafter"/>
</dbReference>
<dbReference type="PATRIC" id="fig|1618342.3.peg.39"/>